<dbReference type="GO" id="GO:0016705">
    <property type="term" value="F:oxidoreductase activity, acting on paired donors, with incorporation or reduction of molecular oxygen"/>
    <property type="evidence" value="ECO:0007669"/>
    <property type="project" value="InterPro"/>
</dbReference>
<dbReference type="InterPro" id="IPR036396">
    <property type="entry name" value="Cyt_P450_sf"/>
</dbReference>
<dbReference type="GO" id="GO:0020037">
    <property type="term" value="F:heme binding"/>
    <property type="evidence" value="ECO:0007669"/>
    <property type="project" value="InterPro"/>
</dbReference>
<sequence>MLETAFDSFSYWNPIWALSLSPILAITFLFWVEKWLLSSPNTLPWMGERSGFFPRISACLRDKNESVPGLKAGYSTFGSKGKFFVKPDMAFQPQIMVSQEHLRWFLDQPQDVLSIWAHRLEKMALEFILLGHNDTFFLDVIHHKMARNLGKLQGVLVEEVSRNMDAALGADTENWVEANVWVTVEKVIVLALMRILVGQSVCRNDTFWKDAKGFMNAFGFSSILIGRILPKFLKSILGWPLSGLTLIRQRKLMNKWYIPLVEERFTNLLKMSQDPDFDYTPPQDLITWTLDSLLRTGNVERCPNSITRRLAFMVSVAVPSVQIVTTNIIHDMLSSPSDMKVREHLYNEIANALDTSPGKGWADQHLLPQGKVIPKEGITLPSWQQLPKGTWLGIPVVGIHSDENIYPNAAKYEPFRFCNRKPGEELDEKDAAIPVTSTGVVNVTDIFLPFGAGKSACPGRFLASHVMKLTIAYLLYNYELKPYSQRPLNNVIFGNIIPNKEATMIVRRRKA</sequence>
<dbReference type="EMBL" id="NPHW01006185">
    <property type="protein sequence ID" value="OXV06042.1"/>
    <property type="molecule type" value="Genomic_DNA"/>
</dbReference>
<keyword evidence="7" id="KW-0503">Monooxygenase</keyword>
<dbReference type="InterPro" id="IPR001128">
    <property type="entry name" value="Cyt_P450"/>
</dbReference>
<evidence type="ECO:0000256" key="6">
    <source>
        <dbReference type="ARBA" id="ARBA00023004"/>
    </source>
</evidence>
<feature type="transmembrane region" description="Helical" evidence="8">
    <location>
        <begin position="15"/>
        <end position="32"/>
    </location>
</feature>
<comment type="caution">
    <text evidence="9">The sequence shown here is derived from an EMBL/GenBank/DDBJ whole genome shotgun (WGS) entry which is preliminary data.</text>
</comment>
<evidence type="ECO:0008006" key="11">
    <source>
        <dbReference type="Google" id="ProtNLM"/>
    </source>
</evidence>
<keyword evidence="8" id="KW-0472">Membrane</keyword>
<keyword evidence="5" id="KW-0560">Oxidoreductase</keyword>
<dbReference type="Proteomes" id="UP000243515">
    <property type="component" value="Unassembled WGS sequence"/>
</dbReference>
<keyword evidence="10" id="KW-1185">Reference proteome</keyword>
<organism evidence="9 10">
    <name type="scientific">Elaphomyces granulatus</name>
    <dbReference type="NCBI Taxonomy" id="519963"/>
    <lineage>
        <taxon>Eukaryota</taxon>
        <taxon>Fungi</taxon>
        <taxon>Dikarya</taxon>
        <taxon>Ascomycota</taxon>
        <taxon>Pezizomycotina</taxon>
        <taxon>Eurotiomycetes</taxon>
        <taxon>Eurotiomycetidae</taxon>
        <taxon>Eurotiales</taxon>
        <taxon>Elaphomycetaceae</taxon>
        <taxon>Elaphomyces</taxon>
    </lineage>
</organism>
<keyword evidence="4" id="KW-0479">Metal-binding</keyword>
<keyword evidence="8" id="KW-0812">Transmembrane</keyword>
<gene>
    <name evidence="9" type="ORF">Egran_06192</name>
</gene>
<name>A0A232LPJ2_9EURO</name>
<keyword evidence="8" id="KW-1133">Transmembrane helix</keyword>
<keyword evidence="6" id="KW-0408">Iron</keyword>
<evidence type="ECO:0000256" key="7">
    <source>
        <dbReference type="ARBA" id="ARBA00023033"/>
    </source>
</evidence>
<reference evidence="9 10" key="1">
    <citation type="journal article" date="2015" name="Environ. Microbiol.">
        <title>Metagenome sequence of Elaphomyces granulatus from sporocarp tissue reveals Ascomycota ectomycorrhizal fingerprints of genome expansion and a Proteobacteria-rich microbiome.</title>
        <authorList>
            <person name="Quandt C.A."/>
            <person name="Kohler A."/>
            <person name="Hesse C.N."/>
            <person name="Sharpton T.J."/>
            <person name="Martin F."/>
            <person name="Spatafora J.W."/>
        </authorList>
    </citation>
    <scope>NUCLEOTIDE SEQUENCE [LARGE SCALE GENOMIC DNA]</scope>
    <source>
        <strain evidence="9 10">OSC145934</strain>
    </source>
</reference>
<evidence type="ECO:0000313" key="9">
    <source>
        <dbReference type="EMBL" id="OXV06042.1"/>
    </source>
</evidence>
<dbReference type="PANTHER" id="PTHR46206">
    <property type="entry name" value="CYTOCHROME P450"/>
    <property type="match status" value="1"/>
</dbReference>
<protein>
    <recommendedName>
        <fullName evidence="11">Cytochrome P450</fullName>
    </recommendedName>
</protein>
<dbReference type="CDD" id="cd11041">
    <property type="entry name" value="CYP503A1-like"/>
    <property type="match status" value="1"/>
</dbReference>
<dbReference type="Gene3D" id="1.10.630.10">
    <property type="entry name" value="Cytochrome P450"/>
    <property type="match status" value="1"/>
</dbReference>
<dbReference type="PANTHER" id="PTHR46206:SF1">
    <property type="entry name" value="P450, PUTATIVE (EUROFUNG)-RELATED"/>
    <property type="match status" value="1"/>
</dbReference>
<comment type="similarity">
    <text evidence="2">Belongs to the cytochrome P450 family.</text>
</comment>
<dbReference type="OrthoDB" id="1844152at2759"/>
<proteinExistence type="inferred from homology"/>
<evidence type="ECO:0000256" key="3">
    <source>
        <dbReference type="ARBA" id="ARBA00022617"/>
    </source>
</evidence>
<comment type="cofactor">
    <cofactor evidence="1">
        <name>heme</name>
        <dbReference type="ChEBI" id="CHEBI:30413"/>
    </cofactor>
</comment>
<evidence type="ECO:0000256" key="4">
    <source>
        <dbReference type="ARBA" id="ARBA00022723"/>
    </source>
</evidence>
<evidence type="ECO:0000256" key="5">
    <source>
        <dbReference type="ARBA" id="ARBA00023002"/>
    </source>
</evidence>
<dbReference type="AlphaFoldDB" id="A0A232LPJ2"/>
<keyword evidence="3" id="KW-0349">Heme</keyword>
<dbReference type="GO" id="GO:0004497">
    <property type="term" value="F:monooxygenase activity"/>
    <property type="evidence" value="ECO:0007669"/>
    <property type="project" value="UniProtKB-KW"/>
</dbReference>
<dbReference type="GO" id="GO:0005506">
    <property type="term" value="F:iron ion binding"/>
    <property type="evidence" value="ECO:0007669"/>
    <property type="project" value="InterPro"/>
</dbReference>
<dbReference type="Pfam" id="PF00067">
    <property type="entry name" value="p450"/>
    <property type="match status" value="1"/>
</dbReference>
<evidence type="ECO:0000313" key="10">
    <source>
        <dbReference type="Proteomes" id="UP000243515"/>
    </source>
</evidence>
<evidence type="ECO:0000256" key="1">
    <source>
        <dbReference type="ARBA" id="ARBA00001971"/>
    </source>
</evidence>
<evidence type="ECO:0000256" key="2">
    <source>
        <dbReference type="ARBA" id="ARBA00010617"/>
    </source>
</evidence>
<evidence type="ECO:0000256" key="8">
    <source>
        <dbReference type="SAM" id="Phobius"/>
    </source>
</evidence>
<dbReference type="SUPFAM" id="SSF48264">
    <property type="entry name" value="Cytochrome P450"/>
    <property type="match status" value="1"/>
</dbReference>
<accession>A0A232LPJ2</accession>